<accession>A0A9W7LAX3</accession>
<evidence type="ECO:0000256" key="4">
    <source>
        <dbReference type="ARBA" id="ARBA00023136"/>
    </source>
</evidence>
<keyword evidence="3 7" id="KW-1133">Transmembrane helix</keyword>
<dbReference type="Gene3D" id="1.10.287.110">
    <property type="entry name" value="DnaJ domain"/>
    <property type="match status" value="1"/>
</dbReference>
<dbReference type="GO" id="GO:0006457">
    <property type="term" value="P:protein folding"/>
    <property type="evidence" value="ECO:0007669"/>
    <property type="project" value="InterPro"/>
</dbReference>
<evidence type="ECO:0000256" key="7">
    <source>
        <dbReference type="SAM" id="Phobius"/>
    </source>
</evidence>
<feature type="transmembrane region" description="Helical" evidence="7">
    <location>
        <begin position="354"/>
        <end position="375"/>
    </location>
</feature>
<dbReference type="InterPro" id="IPR036869">
    <property type="entry name" value="J_dom_sf"/>
</dbReference>
<feature type="compositionally biased region" description="Basic and acidic residues" evidence="6">
    <location>
        <begin position="271"/>
        <end position="288"/>
    </location>
</feature>
<dbReference type="SUPFAM" id="SSF46565">
    <property type="entry name" value="Chaperone J-domain"/>
    <property type="match status" value="1"/>
</dbReference>
<feature type="compositionally biased region" description="Basic residues" evidence="6">
    <location>
        <begin position="261"/>
        <end position="270"/>
    </location>
</feature>
<evidence type="ECO:0000256" key="2">
    <source>
        <dbReference type="ARBA" id="ARBA00022692"/>
    </source>
</evidence>
<organism evidence="9 10">
    <name type="scientific">Triparma columacea</name>
    <dbReference type="NCBI Taxonomy" id="722753"/>
    <lineage>
        <taxon>Eukaryota</taxon>
        <taxon>Sar</taxon>
        <taxon>Stramenopiles</taxon>
        <taxon>Ochrophyta</taxon>
        <taxon>Bolidophyceae</taxon>
        <taxon>Parmales</taxon>
        <taxon>Triparmaceae</taxon>
        <taxon>Triparma</taxon>
    </lineage>
</organism>
<keyword evidence="2 7" id="KW-0812">Transmembrane</keyword>
<comment type="subcellular location">
    <subcellularLocation>
        <location evidence="1">Membrane</location>
        <topology evidence="1">Multi-pass membrane protein</topology>
    </subcellularLocation>
</comment>
<dbReference type="PROSITE" id="PS50076">
    <property type="entry name" value="DNAJ_2"/>
    <property type="match status" value="1"/>
</dbReference>
<reference evidence="10" key="1">
    <citation type="journal article" date="2023" name="Commun. Biol.">
        <title>Genome analysis of Parmales, the sister group of diatoms, reveals the evolutionary specialization of diatoms from phago-mixotrophs to photoautotrophs.</title>
        <authorList>
            <person name="Ban H."/>
            <person name="Sato S."/>
            <person name="Yoshikawa S."/>
            <person name="Yamada K."/>
            <person name="Nakamura Y."/>
            <person name="Ichinomiya M."/>
            <person name="Sato N."/>
            <person name="Blanc-Mathieu R."/>
            <person name="Endo H."/>
            <person name="Kuwata A."/>
            <person name="Ogata H."/>
        </authorList>
    </citation>
    <scope>NUCLEOTIDE SEQUENCE [LARGE SCALE GENOMIC DNA]</scope>
</reference>
<comment type="caution">
    <text evidence="9">The sequence shown here is derived from an EMBL/GenBank/DDBJ whole genome shotgun (WGS) entry which is preliminary data.</text>
</comment>
<evidence type="ECO:0000256" key="5">
    <source>
        <dbReference type="ARBA" id="ARBA00023186"/>
    </source>
</evidence>
<dbReference type="PRINTS" id="PR00625">
    <property type="entry name" value="JDOMAIN"/>
</dbReference>
<feature type="transmembrane region" description="Helical" evidence="7">
    <location>
        <begin position="163"/>
        <end position="181"/>
    </location>
</feature>
<dbReference type="PANTHER" id="PTHR44176:SF1">
    <property type="entry name" value="DNAJ HOMOLOG SUBFAMILY C MEMBER 25"/>
    <property type="match status" value="1"/>
</dbReference>
<feature type="region of interest" description="Disordered" evidence="6">
    <location>
        <begin position="232"/>
        <end position="291"/>
    </location>
</feature>
<feature type="compositionally biased region" description="Basic and acidic residues" evidence="6">
    <location>
        <begin position="250"/>
        <end position="260"/>
    </location>
</feature>
<name>A0A9W7LAX3_9STRA</name>
<gene>
    <name evidence="9" type="ORF">TrCOL_g195</name>
</gene>
<dbReference type="GO" id="GO:0005789">
    <property type="term" value="C:endoplasmic reticulum membrane"/>
    <property type="evidence" value="ECO:0007669"/>
    <property type="project" value="TreeGrafter"/>
</dbReference>
<keyword evidence="4 7" id="KW-0472">Membrane</keyword>
<proteinExistence type="predicted"/>
<evidence type="ECO:0000259" key="8">
    <source>
        <dbReference type="PROSITE" id="PS50076"/>
    </source>
</evidence>
<evidence type="ECO:0000313" key="10">
    <source>
        <dbReference type="Proteomes" id="UP001165065"/>
    </source>
</evidence>
<evidence type="ECO:0000256" key="3">
    <source>
        <dbReference type="ARBA" id="ARBA00022989"/>
    </source>
</evidence>
<feature type="region of interest" description="Disordered" evidence="6">
    <location>
        <begin position="88"/>
        <end position="111"/>
    </location>
</feature>
<dbReference type="PANTHER" id="PTHR44176">
    <property type="entry name" value="DNAJ HOMOLOG SUBFAMILY C MEMBER 25"/>
    <property type="match status" value="1"/>
</dbReference>
<evidence type="ECO:0000256" key="6">
    <source>
        <dbReference type="SAM" id="MobiDB-lite"/>
    </source>
</evidence>
<keyword evidence="5" id="KW-0143">Chaperone</keyword>
<dbReference type="SMART" id="SM00271">
    <property type="entry name" value="DnaJ"/>
    <property type="match status" value="1"/>
</dbReference>
<evidence type="ECO:0000313" key="9">
    <source>
        <dbReference type="EMBL" id="GMI43903.1"/>
    </source>
</evidence>
<dbReference type="EMBL" id="BRYA01001463">
    <property type="protein sequence ID" value="GMI43903.1"/>
    <property type="molecule type" value="Genomic_DNA"/>
</dbReference>
<protein>
    <recommendedName>
        <fullName evidence="8">J domain-containing protein</fullName>
    </recommendedName>
</protein>
<dbReference type="OrthoDB" id="10250354at2759"/>
<feature type="domain" description="J" evidence="8">
    <location>
        <begin position="64"/>
        <end position="139"/>
    </location>
</feature>
<sequence>MLSTLIHGEENLEEETENEMSGGENKATQITPQDAKTDKNDSADITDQWGSNYDPYDKFCGPYDCYKILGFEYEDRFTLDKSKVSKNYRTLSRRHHPDKVPSSSSRSTKKAAKERFVKIAKAYEILTSEDSKMSYDYYFVHPSEYHAAFGSGITIVNAAKSPLFLVVVGVLALFTGISWALRKNKYNDVRNRVALCAALGMPLEVGGCQEGLDVRVVLIDYMDRCEEVRGKKGEGIERMNPGGMAKNNTTKKEGKGEGGKKGKKKGKGKGGKKDYDKGEKNKEDEIKEGPPMTDMMLDLLKVFDAFKPFKEGSSKFDRCDVEMANLSAFAKVIVEHEYQDFGNGFRKPKFPDDVFVYFFSVWLFFTLPKVTIFNVKWAFRRAKKLSYNEEEREWLAKTAVGSNRWLLLDDDERKNCVERGVWEKEELDKFNYEQDVKVYGQKKAKMMRDYQGEEYEDE</sequence>
<dbReference type="InterPro" id="IPR001623">
    <property type="entry name" value="DnaJ_domain"/>
</dbReference>
<evidence type="ECO:0000256" key="1">
    <source>
        <dbReference type="ARBA" id="ARBA00004141"/>
    </source>
</evidence>
<dbReference type="Pfam" id="PF00226">
    <property type="entry name" value="DnaJ"/>
    <property type="match status" value="1"/>
</dbReference>
<feature type="region of interest" description="Disordered" evidence="6">
    <location>
        <begin position="1"/>
        <end position="47"/>
    </location>
</feature>
<dbReference type="CDD" id="cd06257">
    <property type="entry name" value="DnaJ"/>
    <property type="match status" value="1"/>
</dbReference>
<dbReference type="AlphaFoldDB" id="A0A9W7LAX3"/>
<dbReference type="InterPro" id="IPR044632">
    <property type="entry name" value="DNAJC25-like"/>
</dbReference>
<dbReference type="Proteomes" id="UP001165065">
    <property type="component" value="Unassembled WGS sequence"/>
</dbReference>
<keyword evidence="10" id="KW-1185">Reference proteome</keyword>